<evidence type="ECO:0000256" key="1">
    <source>
        <dbReference type="SAM" id="MobiDB-lite"/>
    </source>
</evidence>
<dbReference type="AlphaFoldDB" id="A0A917PNW9"/>
<dbReference type="Proteomes" id="UP000658382">
    <property type="component" value="Unassembled WGS sequence"/>
</dbReference>
<proteinExistence type="predicted"/>
<comment type="caution">
    <text evidence="3">The sequence shown here is derived from an EMBL/GenBank/DDBJ whole genome shotgun (WGS) entry which is preliminary data.</text>
</comment>
<accession>A0A917PNW9</accession>
<dbReference type="Gene3D" id="1.10.30.50">
    <property type="match status" value="1"/>
</dbReference>
<protein>
    <recommendedName>
        <fullName evidence="2">HNH nuclease domain-containing protein</fullName>
    </recommendedName>
</protein>
<reference evidence="3" key="2">
    <citation type="submission" date="2020-09" db="EMBL/GenBank/DDBJ databases">
        <authorList>
            <person name="Sun Q."/>
            <person name="Ohkuma M."/>
        </authorList>
    </citation>
    <scope>NUCLEOTIDE SEQUENCE</scope>
    <source>
        <strain evidence="3">JCM 12580</strain>
    </source>
</reference>
<evidence type="ECO:0000259" key="2">
    <source>
        <dbReference type="SMART" id="SM00507"/>
    </source>
</evidence>
<dbReference type="CDD" id="cd00085">
    <property type="entry name" value="HNHc"/>
    <property type="match status" value="1"/>
</dbReference>
<feature type="domain" description="HNH nuclease" evidence="2">
    <location>
        <begin position="26"/>
        <end position="80"/>
    </location>
</feature>
<sequence length="112" mass="12853">MQVPKINPNHRRRKPKQSDVTRITQKARKEVLYRSEGKCECCGRMSAYAFEVAHLKGAGQYGPGYDPSNLVLVCGPSVNSNTCHHWLDSTAEGRNWRMKKRKELMELYGQSR</sequence>
<gene>
    <name evidence="3" type="ORF">GCM10007063_05880</name>
</gene>
<dbReference type="InterPro" id="IPR003615">
    <property type="entry name" value="HNH_nuc"/>
</dbReference>
<organism evidence="3 4">
    <name type="scientific">Lentibacillus kapialis</name>
    <dbReference type="NCBI Taxonomy" id="340214"/>
    <lineage>
        <taxon>Bacteria</taxon>
        <taxon>Bacillati</taxon>
        <taxon>Bacillota</taxon>
        <taxon>Bacilli</taxon>
        <taxon>Bacillales</taxon>
        <taxon>Bacillaceae</taxon>
        <taxon>Lentibacillus</taxon>
    </lineage>
</organism>
<dbReference type="RefSeq" id="WP_229671651.1">
    <property type="nucleotide sequence ID" value="NZ_BMNQ01000004.1"/>
</dbReference>
<evidence type="ECO:0000313" key="4">
    <source>
        <dbReference type="Proteomes" id="UP000658382"/>
    </source>
</evidence>
<reference evidence="3" key="1">
    <citation type="journal article" date="2014" name="Int. J. Syst. Evol. Microbiol.">
        <title>Complete genome sequence of Corynebacterium casei LMG S-19264T (=DSM 44701T), isolated from a smear-ripened cheese.</title>
        <authorList>
            <consortium name="US DOE Joint Genome Institute (JGI-PGF)"/>
            <person name="Walter F."/>
            <person name="Albersmeier A."/>
            <person name="Kalinowski J."/>
            <person name="Ruckert C."/>
        </authorList>
    </citation>
    <scope>NUCLEOTIDE SEQUENCE</scope>
    <source>
        <strain evidence="3">JCM 12580</strain>
    </source>
</reference>
<feature type="region of interest" description="Disordered" evidence="1">
    <location>
        <begin position="1"/>
        <end position="24"/>
    </location>
</feature>
<dbReference type="SMART" id="SM00507">
    <property type="entry name" value="HNHc"/>
    <property type="match status" value="1"/>
</dbReference>
<keyword evidence="4" id="KW-1185">Reference proteome</keyword>
<name>A0A917PNW9_9BACI</name>
<evidence type="ECO:0000313" key="3">
    <source>
        <dbReference type="EMBL" id="GGJ86194.1"/>
    </source>
</evidence>
<dbReference type="EMBL" id="BMNQ01000004">
    <property type="protein sequence ID" value="GGJ86194.1"/>
    <property type="molecule type" value="Genomic_DNA"/>
</dbReference>